<proteinExistence type="predicted"/>
<gene>
    <name evidence="2" type="ORF">GCM10009740_27050</name>
</gene>
<evidence type="ECO:0008006" key="4">
    <source>
        <dbReference type="Google" id="ProtNLM"/>
    </source>
</evidence>
<name>A0ABN2UG07_9MICO</name>
<protein>
    <recommendedName>
        <fullName evidence="4">ASCH domain-containing protein</fullName>
    </recommendedName>
</protein>
<reference evidence="2 3" key="1">
    <citation type="journal article" date="2019" name="Int. J. Syst. Evol. Microbiol.">
        <title>The Global Catalogue of Microorganisms (GCM) 10K type strain sequencing project: providing services to taxonomists for standard genome sequencing and annotation.</title>
        <authorList>
            <consortium name="The Broad Institute Genomics Platform"/>
            <consortium name="The Broad Institute Genome Sequencing Center for Infectious Disease"/>
            <person name="Wu L."/>
            <person name="Ma J."/>
        </authorList>
    </citation>
    <scope>NUCLEOTIDE SEQUENCE [LARGE SCALE GENOMIC DNA]</scope>
    <source>
        <strain evidence="2 3">JCM 14283</strain>
    </source>
</reference>
<sequence length="241" mass="26448">MAPKRRDGRPFVVLRGLERVSRRPRHSIWEGEDVLISKPVAEGIRAGTVTQAFRRWDVPRVKVGGLQLTSSGLVRFDAVSPVRDPDRLTERDARAAGAKDLAALQRSLAPRTAGPSASGGRGGRGGETVFRISLSWAGEDPRVALRDAIPDDAALAEIGARLRRLDARPAGPWTREILEWIRDNPRVVSKELAALRGVELLPMKADIRKLKALGLTISHDVGYELSPRGTAYLHWLESRPG</sequence>
<dbReference type="EMBL" id="BAAANB010000021">
    <property type="protein sequence ID" value="GAA2034916.1"/>
    <property type="molecule type" value="Genomic_DNA"/>
</dbReference>
<evidence type="ECO:0000313" key="3">
    <source>
        <dbReference type="Proteomes" id="UP001501285"/>
    </source>
</evidence>
<organism evidence="2 3">
    <name type="scientific">Terrabacter terrae</name>
    <dbReference type="NCBI Taxonomy" id="318434"/>
    <lineage>
        <taxon>Bacteria</taxon>
        <taxon>Bacillati</taxon>
        <taxon>Actinomycetota</taxon>
        <taxon>Actinomycetes</taxon>
        <taxon>Micrococcales</taxon>
        <taxon>Intrasporangiaceae</taxon>
        <taxon>Terrabacter</taxon>
    </lineage>
</organism>
<evidence type="ECO:0000256" key="1">
    <source>
        <dbReference type="SAM" id="MobiDB-lite"/>
    </source>
</evidence>
<dbReference type="Proteomes" id="UP001501285">
    <property type="component" value="Unassembled WGS sequence"/>
</dbReference>
<keyword evidence="3" id="KW-1185">Reference proteome</keyword>
<comment type="caution">
    <text evidence="2">The sequence shown here is derived from an EMBL/GenBank/DDBJ whole genome shotgun (WGS) entry which is preliminary data.</text>
</comment>
<feature type="region of interest" description="Disordered" evidence="1">
    <location>
        <begin position="106"/>
        <end position="125"/>
    </location>
</feature>
<dbReference type="RefSeq" id="WP_343992168.1">
    <property type="nucleotide sequence ID" value="NZ_BAAANB010000021.1"/>
</dbReference>
<evidence type="ECO:0000313" key="2">
    <source>
        <dbReference type="EMBL" id="GAA2034916.1"/>
    </source>
</evidence>
<accession>A0ABN2UG07</accession>